<protein>
    <submittedName>
        <fullName evidence="5">Uncharacterized protein</fullName>
    </submittedName>
</protein>
<evidence type="ECO:0000256" key="3">
    <source>
        <dbReference type="ARBA" id="ARBA00022989"/>
    </source>
</evidence>
<reference evidence="6" key="2">
    <citation type="submission" date="2015-01" db="EMBL/GenBank/DDBJ databases">
        <title>Evolutionary Origins and Diversification of the Mycorrhizal Mutualists.</title>
        <authorList>
            <consortium name="DOE Joint Genome Institute"/>
            <consortium name="Mycorrhizal Genomics Consortium"/>
            <person name="Kohler A."/>
            <person name="Kuo A."/>
            <person name="Nagy L.G."/>
            <person name="Floudas D."/>
            <person name="Copeland A."/>
            <person name="Barry K.W."/>
            <person name="Cichocki N."/>
            <person name="Veneault-Fourrey C."/>
            <person name="LaButti K."/>
            <person name="Lindquist E.A."/>
            <person name="Lipzen A."/>
            <person name="Lundell T."/>
            <person name="Morin E."/>
            <person name="Murat C."/>
            <person name="Riley R."/>
            <person name="Ohm R."/>
            <person name="Sun H."/>
            <person name="Tunlid A."/>
            <person name="Henrissat B."/>
            <person name="Grigoriev I.V."/>
            <person name="Hibbett D.S."/>
            <person name="Martin F."/>
        </authorList>
    </citation>
    <scope>NUCLEOTIDE SEQUENCE [LARGE SCALE GENOMIC DNA]</scope>
    <source>
        <strain evidence="6">F 1598</strain>
    </source>
</reference>
<dbReference type="GO" id="GO:0016765">
    <property type="term" value="F:transferase activity, transferring alkyl or aryl (other than methyl) groups"/>
    <property type="evidence" value="ECO:0007669"/>
    <property type="project" value="InterPro"/>
</dbReference>
<evidence type="ECO:0000313" key="6">
    <source>
        <dbReference type="Proteomes" id="UP000054166"/>
    </source>
</evidence>
<sequence length="92" mass="10156">LAEDALNKPDRPIPSGCITLHQAKILQWALIPTCMALLASYSTSTMWSSVLLCVLTYTYDELQLHAGHWITQNLNNVFGFTSFELGVTLVAS</sequence>
<dbReference type="OrthoDB" id="434972at2759"/>
<accession>A0A0C3BYI2</accession>
<dbReference type="Proteomes" id="UP000054166">
    <property type="component" value="Unassembled WGS sequence"/>
</dbReference>
<evidence type="ECO:0000313" key="5">
    <source>
        <dbReference type="EMBL" id="KIM82452.1"/>
    </source>
</evidence>
<dbReference type="STRING" id="765440.A0A0C3BYI2"/>
<evidence type="ECO:0000256" key="1">
    <source>
        <dbReference type="ARBA" id="ARBA00004141"/>
    </source>
</evidence>
<dbReference type="Gene3D" id="1.10.357.140">
    <property type="entry name" value="UbiA prenyltransferase"/>
    <property type="match status" value="1"/>
</dbReference>
<gene>
    <name evidence="5" type="ORF">PILCRDRAFT_25473</name>
</gene>
<reference evidence="5 6" key="1">
    <citation type="submission" date="2014-04" db="EMBL/GenBank/DDBJ databases">
        <authorList>
            <consortium name="DOE Joint Genome Institute"/>
            <person name="Kuo A."/>
            <person name="Tarkka M."/>
            <person name="Buscot F."/>
            <person name="Kohler A."/>
            <person name="Nagy L.G."/>
            <person name="Floudas D."/>
            <person name="Copeland A."/>
            <person name="Barry K.W."/>
            <person name="Cichocki N."/>
            <person name="Veneault-Fourrey C."/>
            <person name="LaButti K."/>
            <person name="Lindquist E.A."/>
            <person name="Lipzen A."/>
            <person name="Lundell T."/>
            <person name="Morin E."/>
            <person name="Murat C."/>
            <person name="Sun H."/>
            <person name="Tunlid A."/>
            <person name="Henrissat B."/>
            <person name="Grigoriev I.V."/>
            <person name="Hibbett D.S."/>
            <person name="Martin F."/>
            <person name="Nordberg H.P."/>
            <person name="Cantor M.N."/>
            <person name="Hua S.X."/>
        </authorList>
    </citation>
    <scope>NUCLEOTIDE SEQUENCE [LARGE SCALE GENOMIC DNA]</scope>
    <source>
        <strain evidence="5 6">F 1598</strain>
    </source>
</reference>
<comment type="subcellular location">
    <subcellularLocation>
        <location evidence="1">Membrane</location>
        <topology evidence="1">Multi-pass membrane protein</topology>
    </subcellularLocation>
</comment>
<dbReference type="EMBL" id="KN832994">
    <property type="protein sequence ID" value="KIM82452.1"/>
    <property type="molecule type" value="Genomic_DNA"/>
</dbReference>
<dbReference type="InterPro" id="IPR044878">
    <property type="entry name" value="UbiA_sf"/>
</dbReference>
<dbReference type="HOGENOM" id="CLU_2419082_0_0_1"/>
<dbReference type="InterPro" id="IPR000537">
    <property type="entry name" value="UbiA_prenyltransferase"/>
</dbReference>
<keyword evidence="6" id="KW-1185">Reference proteome</keyword>
<dbReference type="GO" id="GO:0016020">
    <property type="term" value="C:membrane"/>
    <property type="evidence" value="ECO:0007669"/>
    <property type="project" value="UniProtKB-SubCell"/>
</dbReference>
<proteinExistence type="predicted"/>
<evidence type="ECO:0000256" key="2">
    <source>
        <dbReference type="ARBA" id="ARBA00022692"/>
    </source>
</evidence>
<dbReference type="AlphaFoldDB" id="A0A0C3BYI2"/>
<keyword evidence="2" id="KW-0812">Transmembrane</keyword>
<dbReference type="InParanoid" id="A0A0C3BYI2"/>
<feature type="non-terminal residue" evidence="5">
    <location>
        <position position="1"/>
    </location>
</feature>
<dbReference type="Pfam" id="PF01040">
    <property type="entry name" value="UbiA"/>
    <property type="match status" value="1"/>
</dbReference>
<organism evidence="5 6">
    <name type="scientific">Piloderma croceum (strain F 1598)</name>
    <dbReference type="NCBI Taxonomy" id="765440"/>
    <lineage>
        <taxon>Eukaryota</taxon>
        <taxon>Fungi</taxon>
        <taxon>Dikarya</taxon>
        <taxon>Basidiomycota</taxon>
        <taxon>Agaricomycotina</taxon>
        <taxon>Agaricomycetes</taxon>
        <taxon>Agaricomycetidae</taxon>
        <taxon>Atheliales</taxon>
        <taxon>Atheliaceae</taxon>
        <taxon>Piloderma</taxon>
    </lineage>
</organism>
<keyword evidence="4" id="KW-0472">Membrane</keyword>
<keyword evidence="3" id="KW-1133">Transmembrane helix</keyword>
<feature type="non-terminal residue" evidence="5">
    <location>
        <position position="92"/>
    </location>
</feature>
<name>A0A0C3BYI2_PILCF</name>
<evidence type="ECO:0000256" key="4">
    <source>
        <dbReference type="ARBA" id="ARBA00023136"/>
    </source>
</evidence>